<evidence type="ECO:0000313" key="2">
    <source>
        <dbReference type="Proteomes" id="UP000663852"/>
    </source>
</evidence>
<proteinExistence type="predicted"/>
<reference evidence="1" key="1">
    <citation type="submission" date="2021-02" db="EMBL/GenBank/DDBJ databases">
        <authorList>
            <person name="Nowell W R."/>
        </authorList>
    </citation>
    <scope>NUCLEOTIDE SEQUENCE</scope>
</reference>
<dbReference type="AlphaFoldDB" id="A0A813MYV8"/>
<accession>A0A813MYV8</accession>
<organism evidence="1 2">
    <name type="scientific">Adineta ricciae</name>
    <name type="common">Rotifer</name>
    <dbReference type="NCBI Taxonomy" id="249248"/>
    <lineage>
        <taxon>Eukaryota</taxon>
        <taxon>Metazoa</taxon>
        <taxon>Spiralia</taxon>
        <taxon>Gnathifera</taxon>
        <taxon>Rotifera</taxon>
        <taxon>Eurotatoria</taxon>
        <taxon>Bdelloidea</taxon>
        <taxon>Adinetida</taxon>
        <taxon>Adinetidae</taxon>
        <taxon>Adineta</taxon>
    </lineage>
</organism>
<evidence type="ECO:0000313" key="1">
    <source>
        <dbReference type="EMBL" id="CAF0730713.1"/>
    </source>
</evidence>
<comment type="caution">
    <text evidence="1">The sequence shown here is derived from an EMBL/GenBank/DDBJ whole genome shotgun (WGS) entry which is preliminary data.</text>
</comment>
<name>A0A813MYV8_ADIRI</name>
<sequence>MNGFLTVIQISRSPFVQIQYREASTSLNAFDSIHKKKHRTMIYSCKDLFERIKYPTVYIDLVLQMNLPN</sequence>
<dbReference type="EMBL" id="CAJNOJ010000002">
    <property type="protein sequence ID" value="CAF0730713.1"/>
    <property type="molecule type" value="Genomic_DNA"/>
</dbReference>
<gene>
    <name evidence="1" type="ORF">EDS130_LOCUS1089</name>
</gene>
<dbReference type="Proteomes" id="UP000663852">
    <property type="component" value="Unassembled WGS sequence"/>
</dbReference>
<protein>
    <submittedName>
        <fullName evidence="1">Uncharacterized protein</fullName>
    </submittedName>
</protein>